<protein>
    <submittedName>
        <fullName evidence="6">Alkanesulfonate monooxygenase</fullName>
    </submittedName>
</protein>
<evidence type="ECO:0000313" key="6">
    <source>
        <dbReference type="EMBL" id="AIZ45449.1"/>
    </source>
</evidence>
<accession>A0A0A7KJP5</accession>
<dbReference type="SUPFAM" id="SSF51679">
    <property type="entry name" value="Bacterial luciferase-like"/>
    <property type="match status" value="1"/>
</dbReference>
<dbReference type="Pfam" id="PF00296">
    <property type="entry name" value="Bac_luciferase"/>
    <property type="match status" value="1"/>
</dbReference>
<dbReference type="CDD" id="cd01094">
    <property type="entry name" value="Alkanesulfonate_monoxygenase"/>
    <property type="match status" value="1"/>
</dbReference>
<dbReference type="Proteomes" id="UP000030634">
    <property type="component" value="Chromosome"/>
</dbReference>
<dbReference type="PANTHER" id="PTHR42847">
    <property type="entry name" value="ALKANESULFONATE MONOOXYGENASE"/>
    <property type="match status" value="1"/>
</dbReference>
<evidence type="ECO:0000256" key="4">
    <source>
        <dbReference type="ARBA" id="ARBA00023033"/>
    </source>
</evidence>
<gene>
    <name evidence="6" type="ORF">QR90_10665</name>
</gene>
<feature type="domain" description="Luciferase-like" evidence="5">
    <location>
        <begin position="26"/>
        <end position="332"/>
    </location>
</feature>
<dbReference type="Gene3D" id="3.20.20.30">
    <property type="entry name" value="Luciferase-like domain"/>
    <property type="match status" value="1"/>
</dbReference>
<dbReference type="GO" id="GO:0046306">
    <property type="term" value="P:alkanesulfonate catabolic process"/>
    <property type="evidence" value="ECO:0007669"/>
    <property type="project" value="TreeGrafter"/>
</dbReference>
<dbReference type="InterPro" id="IPR011251">
    <property type="entry name" value="Luciferase-like_dom"/>
</dbReference>
<keyword evidence="2" id="KW-0288">FMN</keyword>
<keyword evidence="1" id="KW-0285">Flavoprotein</keyword>
<dbReference type="STRING" id="1182571.QR90_10665"/>
<name>A0A0A7KJP5_9DEIO</name>
<dbReference type="EMBL" id="CP010028">
    <property type="protein sequence ID" value="AIZ45449.1"/>
    <property type="molecule type" value="Genomic_DNA"/>
</dbReference>
<evidence type="ECO:0000256" key="2">
    <source>
        <dbReference type="ARBA" id="ARBA00022643"/>
    </source>
</evidence>
<dbReference type="KEGG" id="dsw:QR90_10665"/>
<evidence type="ECO:0000259" key="5">
    <source>
        <dbReference type="Pfam" id="PF00296"/>
    </source>
</evidence>
<evidence type="ECO:0000256" key="3">
    <source>
        <dbReference type="ARBA" id="ARBA00023002"/>
    </source>
</evidence>
<dbReference type="RefSeq" id="WP_039684439.1">
    <property type="nucleotide sequence ID" value="NZ_CP010028.1"/>
</dbReference>
<dbReference type="PANTHER" id="PTHR42847:SF4">
    <property type="entry name" value="ALKANESULFONATE MONOOXYGENASE-RELATED"/>
    <property type="match status" value="1"/>
</dbReference>
<organism evidence="6 7">
    <name type="scientific">Deinococcus radiopugnans</name>
    <dbReference type="NCBI Taxonomy" id="57497"/>
    <lineage>
        <taxon>Bacteria</taxon>
        <taxon>Thermotogati</taxon>
        <taxon>Deinococcota</taxon>
        <taxon>Deinococci</taxon>
        <taxon>Deinococcales</taxon>
        <taxon>Deinococcaceae</taxon>
        <taxon>Deinococcus</taxon>
    </lineage>
</organism>
<dbReference type="AlphaFoldDB" id="A0A0A7KJP5"/>
<evidence type="ECO:0000256" key="1">
    <source>
        <dbReference type="ARBA" id="ARBA00022630"/>
    </source>
</evidence>
<dbReference type="InterPro" id="IPR050172">
    <property type="entry name" value="SsuD_RutA_monooxygenase"/>
</dbReference>
<dbReference type="InterPro" id="IPR036661">
    <property type="entry name" value="Luciferase-like_sf"/>
</dbReference>
<sequence>MTQSSQSEFLWFLQLSRDGEFIGTKNKMPRRPTLPYLQSLISTAGEAGFDALLTATNYHSEHENYTAAVAALATTAATDPALLIAVRPGMFQPAMYAKMLATLQNLFPGRVRLNIVTGSSPAENAMYGDFEDHARRYERTREFIQILRQLWTQPPPQSFKSDIFAFDNAVLDPAPVQPIPIYFGGASPVAQGIAAELADVYLMWGEREDMIRERMAQMQALAEKTGRNLRYGLRTHVIVRETEAEARQAAERLISRVDPEVRAAFVASHAHVDGVGQQRQIDMVKNLDADLMVEPGLWAGVGMARSGVGVALIGDPGQVAAKIRRYEEMGFSSFIFSGYPHLEEARRFGELVMPLLKGGAEDSRAIYTDKVAPVA</sequence>
<dbReference type="GO" id="GO:0008726">
    <property type="term" value="F:alkanesulfonate monooxygenase activity"/>
    <property type="evidence" value="ECO:0007669"/>
    <property type="project" value="TreeGrafter"/>
</dbReference>
<proteinExistence type="predicted"/>
<dbReference type="HOGENOM" id="CLU_027853_1_0_0"/>
<evidence type="ECO:0000313" key="7">
    <source>
        <dbReference type="Proteomes" id="UP000030634"/>
    </source>
</evidence>
<keyword evidence="4 6" id="KW-0503">Monooxygenase</keyword>
<reference evidence="7" key="1">
    <citation type="submission" date="2014-11" db="EMBL/GenBank/DDBJ databases">
        <title>Hymenobacter sp. DG25B genome submission.</title>
        <authorList>
            <person name="Jung H.-Y."/>
            <person name="Kim M.K."/>
            <person name="Srinivasan S."/>
            <person name="Lim S."/>
        </authorList>
    </citation>
    <scope>NUCLEOTIDE SEQUENCE [LARGE SCALE GENOMIC DNA]</scope>
    <source>
        <strain evidence="7">DY59</strain>
    </source>
</reference>
<keyword evidence="3" id="KW-0560">Oxidoreductase</keyword>